<proteinExistence type="inferred from homology"/>
<dbReference type="EMBL" id="QZWG01000020">
    <property type="protein sequence ID" value="RZB42248.1"/>
    <property type="molecule type" value="Genomic_DNA"/>
</dbReference>
<keyword evidence="7 8" id="KW-0472">Membrane</keyword>
<keyword evidence="4 8" id="KW-0812">Transmembrane</keyword>
<evidence type="ECO:0000256" key="8">
    <source>
        <dbReference type="SAM" id="Phobius"/>
    </source>
</evidence>
<organism evidence="9">
    <name type="scientific">Glycine soja</name>
    <name type="common">Wild soybean</name>
    <dbReference type="NCBI Taxonomy" id="3848"/>
    <lineage>
        <taxon>Eukaryota</taxon>
        <taxon>Viridiplantae</taxon>
        <taxon>Streptophyta</taxon>
        <taxon>Embryophyta</taxon>
        <taxon>Tracheophyta</taxon>
        <taxon>Spermatophyta</taxon>
        <taxon>Magnoliopsida</taxon>
        <taxon>eudicotyledons</taxon>
        <taxon>Gunneridae</taxon>
        <taxon>Pentapetalae</taxon>
        <taxon>rosids</taxon>
        <taxon>fabids</taxon>
        <taxon>Fabales</taxon>
        <taxon>Fabaceae</taxon>
        <taxon>Papilionoideae</taxon>
        <taxon>50 kb inversion clade</taxon>
        <taxon>NPAAA clade</taxon>
        <taxon>indigoferoid/millettioid clade</taxon>
        <taxon>Phaseoleae</taxon>
        <taxon>Glycine</taxon>
        <taxon>Glycine subgen. Soja</taxon>
    </lineage>
</organism>
<evidence type="ECO:0000256" key="7">
    <source>
        <dbReference type="ARBA" id="ARBA00023136"/>
    </source>
</evidence>
<dbReference type="InterPro" id="IPR008504">
    <property type="entry name" value="Emc6"/>
</dbReference>
<evidence type="ECO:0000256" key="1">
    <source>
        <dbReference type="ARBA" id="ARBA00004477"/>
    </source>
</evidence>
<keyword evidence="6 8" id="KW-1133">Transmembrane helix</keyword>
<dbReference type="InterPro" id="IPR029008">
    <property type="entry name" value="EMC6-like"/>
</dbReference>
<dbReference type="EMBL" id="KN652919">
    <property type="protein sequence ID" value="KHN28255.1"/>
    <property type="molecule type" value="Genomic_DNA"/>
</dbReference>
<feature type="transmembrane region" description="Helical" evidence="8">
    <location>
        <begin position="35"/>
        <end position="56"/>
    </location>
</feature>
<dbReference type="AlphaFoldDB" id="A0A0B2R3N4"/>
<dbReference type="GO" id="GO:0000045">
    <property type="term" value="P:autophagosome assembly"/>
    <property type="evidence" value="ECO:0007669"/>
    <property type="project" value="TreeGrafter"/>
</dbReference>
<feature type="transmembrane region" description="Helical" evidence="8">
    <location>
        <begin position="62"/>
        <end position="80"/>
    </location>
</feature>
<evidence type="ECO:0000313" key="11">
    <source>
        <dbReference type="Proteomes" id="UP000289340"/>
    </source>
</evidence>
<accession>A0A0B2R3N4</accession>
<evidence type="ECO:0000313" key="9">
    <source>
        <dbReference type="EMBL" id="KHN28255.1"/>
    </source>
</evidence>
<reference evidence="9" key="1">
    <citation type="submission" date="2014-07" db="EMBL/GenBank/DDBJ databases">
        <title>Identification of a novel salt tolerance gene in wild soybean by whole-genome sequencing.</title>
        <authorList>
            <person name="Lam H.-M."/>
            <person name="Qi X."/>
            <person name="Li M.-W."/>
            <person name="Liu X."/>
            <person name="Xie M."/>
            <person name="Ni M."/>
            <person name="Xu X."/>
        </authorList>
    </citation>
    <scope>NUCLEOTIDE SEQUENCE [LARGE SCALE GENOMIC DNA]</scope>
    <source>
        <tissue evidence="9">Root</tissue>
    </source>
</reference>
<evidence type="ECO:0000256" key="2">
    <source>
        <dbReference type="ARBA" id="ARBA00009436"/>
    </source>
</evidence>
<comment type="subcellular location">
    <subcellularLocation>
        <location evidence="1">Endoplasmic reticulum membrane</location>
        <topology evidence="1">Multi-pass membrane protein</topology>
    </subcellularLocation>
</comment>
<dbReference type="Proteomes" id="UP000053555">
    <property type="component" value="Unassembled WGS sequence"/>
</dbReference>
<sequence>MVVHSDLASLEKKSSNVVNELLTFNAENMQSHMKIIYYSRTFLSIIGGVVAGILGFADLKGFVFYLLLMSFTSLGLMAKAKFYRLELWLLATLFSIL</sequence>
<evidence type="ECO:0000256" key="4">
    <source>
        <dbReference type="ARBA" id="ARBA00022692"/>
    </source>
</evidence>
<evidence type="ECO:0000256" key="6">
    <source>
        <dbReference type="ARBA" id="ARBA00022989"/>
    </source>
</evidence>
<name>A0A0B2R3N4_GLYSO</name>
<dbReference type="GO" id="GO:0034975">
    <property type="term" value="P:protein folding in endoplasmic reticulum"/>
    <property type="evidence" value="ECO:0007669"/>
    <property type="project" value="TreeGrafter"/>
</dbReference>
<gene>
    <name evidence="10" type="ORF">D0Y65_053007</name>
    <name evidence="9" type="ORF">glysoja_045329</name>
</gene>
<evidence type="ECO:0000256" key="3">
    <source>
        <dbReference type="ARBA" id="ARBA00020827"/>
    </source>
</evidence>
<keyword evidence="5" id="KW-0256">Endoplasmic reticulum</keyword>
<dbReference type="SMR" id="A0A0B2R3N4"/>
<keyword evidence="11" id="KW-1185">Reference proteome</keyword>
<evidence type="ECO:0000256" key="5">
    <source>
        <dbReference type="ARBA" id="ARBA00022824"/>
    </source>
</evidence>
<dbReference type="Proteomes" id="UP000289340">
    <property type="component" value="Chromosome 20"/>
</dbReference>
<dbReference type="PANTHER" id="PTHR20994">
    <property type="entry name" value="ER MEMBRANE PROTEIN COMPLEX SUBUNIT 6"/>
    <property type="match status" value="1"/>
</dbReference>
<dbReference type="PANTHER" id="PTHR20994:SF0">
    <property type="entry name" value="ER MEMBRANE PROTEIN COMPLEX SUBUNIT 6"/>
    <property type="match status" value="1"/>
</dbReference>
<reference evidence="10 11" key="2">
    <citation type="submission" date="2018-09" db="EMBL/GenBank/DDBJ databases">
        <title>A high-quality reference genome of wild soybean provides a powerful tool to mine soybean genomes.</title>
        <authorList>
            <person name="Xie M."/>
            <person name="Chung C.Y.L."/>
            <person name="Li M.-W."/>
            <person name="Wong F.-L."/>
            <person name="Chan T.-F."/>
            <person name="Lam H.-M."/>
        </authorList>
    </citation>
    <scope>NUCLEOTIDE SEQUENCE [LARGE SCALE GENOMIC DNA]</scope>
    <source>
        <strain evidence="11">cv. W05</strain>
        <tissue evidence="10">Hypocotyl of etiolated seedlings</tissue>
    </source>
</reference>
<protein>
    <recommendedName>
        <fullName evidence="3">ER membrane protein complex subunit 6</fullName>
    </recommendedName>
</protein>
<dbReference type="Pfam" id="PF07019">
    <property type="entry name" value="EMC6"/>
    <property type="match status" value="1"/>
</dbReference>
<evidence type="ECO:0000313" key="10">
    <source>
        <dbReference type="EMBL" id="RZB42248.1"/>
    </source>
</evidence>
<dbReference type="GO" id="GO:0072546">
    <property type="term" value="C:EMC complex"/>
    <property type="evidence" value="ECO:0007669"/>
    <property type="project" value="InterPro"/>
</dbReference>
<comment type="similarity">
    <text evidence="2">Belongs to the EMC6 family.</text>
</comment>